<protein>
    <submittedName>
        <fullName evidence="3">Alpha/beta fold family hydrolase</fullName>
    </submittedName>
</protein>
<dbReference type="eggNOG" id="arCOG01648">
    <property type="taxonomic scope" value="Archaea"/>
</dbReference>
<sequence length="637" mass="70873">MQTAKRLGRSTELQWLGPVEMKILVFGAGPLGSLKAARLHEAGHDVSLLARGQRLADLKEHGVVIQQEGADEEEVAHIDVVDSLEPDDDYDLVLVVMGEHQAVQILDTLAENESVPTFCFMGNNVNGSDEMVRALGKERVMLGFPYPGGKRDGHVMRVLPIDEDEQYTIPIGEVDGTIRPRTRAVAAVLSDMRGYDVEIRTDMDEWLKYHVALLMSGLVPALYAADTRMKRLGGTRDLLVLSIRATKEGLRGLRKAGYSPSPPVVRSFEYVPEPICVWAIGWLMRKEYAKVSVEGHARDGRDEMAYLFDELRSLIEEADGDTDVIDQLAPYYDPDTPSYPEGKREISMKWGGLVSPAIGIGVLTLALRHLRSKARADSAAERESGGVYYEVSGPEEATAVVFTHGFALDRETWQAQTATLSESYRVFSWDVPGCGDAAESSVPVRFDVSARKLLDVLDDEGIDQAVLIGQSMGSLLNQYVAYHYPDRVRALVHVGGFPLHDGFSERTIKLMGVHVRLLQLMPEKLTCDMFGRLVARTPQAQEYARQASARTGKANMVSLERVFLEDIEEGIPEQTELPQLIVAGEDEYFWLRKKAKEWNKKLRNSEYKTVPDAGHLANHDNPATFNEILSSFLETVD</sequence>
<dbReference type="Gene3D" id="3.40.50.1820">
    <property type="entry name" value="alpha/beta hydrolase"/>
    <property type="match status" value="1"/>
</dbReference>
<dbReference type="PATRIC" id="fig|1227497.3.peg.3054"/>
<dbReference type="Proteomes" id="UP000011688">
    <property type="component" value="Unassembled WGS sequence"/>
</dbReference>
<dbReference type="Pfam" id="PF00561">
    <property type="entry name" value="Abhydrolase_1"/>
    <property type="match status" value="1"/>
</dbReference>
<gene>
    <name evidence="3" type="ORF">C491_14972</name>
</gene>
<keyword evidence="4" id="KW-1185">Reference proteome</keyword>
<keyword evidence="3" id="KW-0378">Hydrolase</keyword>
<dbReference type="PANTHER" id="PTHR43798">
    <property type="entry name" value="MONOACYLGLYCEROL LIPASE"/>
    <property type="match status" value="1"/>
</dbReference>
<dbReference type="eggNOG" id="arCOG04139">
    <property type="taxonomic scope" value="Archaea"/>
</dbReference>
<dbReference type="EMBL" id="AOIB01000028">
    <property type="protein sequence ID" value="ELY56260.1"/>
    <property type="molecule type" value="Genomic_DNA"/>
</dbReference>
<name>L9X3F7_9EURY</name>
<dbReference type="Pfam" id="PF02558">
    <property type="entry name" value="ApbA"/>
    <property type="match status" value="1"/>
</dbReference>
<dbReference type="GO" id="GO:0016787">
    <property type="term" value="F:hydrolase activity"/>
    <property type="evidence" value="ECO:0007669"/>
    <property type="project" value="UniProtKB-KW"/>
</dbReference>
<dbReference type="Gene3D" id="3.40.50.720">
    <property type="entry name" value="NAD(P)-binding Rossmann-like Domain"/>
    <property type="match status" value="1"/>
</dbReference>
<evidence type="ECO:0000259" key="1">
    <source>
        <dbReference type="Pfam" id="PF00561"/>
    </source>
</evidence>
<proteinExistence type="predicted"/>
<evidence type="ECO:0000313" key="3">
    <source>
        <dbReference type="EMBL" id="ELY56260.1"/>
    </source>
</evidence>
<dbReference type="SUPFAM" id="SSF51735">
    <property type="entry name" value="NAD(P)-binding Rossmann-fold domains"/>
    <property type="match status" value="1"/>
</dbReference>
<evidence type="ECO:0000259" key="2">
    <source>
        <dbReference type="Pfam" id="PF02558"/>
    </source>
</evidence>
<dbReference type="InterPro" id="IPR050266">
    <property type="entry name" value="AB_hydrolase_sf"/>
</dbReference>
<feature type="domain" description="Ketopantoate reductase N-terminal" evidence="2">
    <location>
        <begin position="23"/>
        <end position="153"/>
    </location>
</feature>
<accession>L9X3F7</accession>
<dbReference type="SUPFAM" id="SSF53474">
    <property type="entry name" value="alpha/beta-Hydrolases"/>
    <property type="match status" value="1"/>
</dbReference>
<dbReference type="STRING" id="1227497.C491_14972"/>
<feature type="domain" description="AB hydrolase-1" evidence="1">
    <location>
        <begin position="399"/>
        <end position="622"/>
    </location>
</feature>
<dbReference type="InterPro" id="IPR029058">
    <property type="entry name" value="AB_hydrolase_fold"/>
</dbReference>
<evidence type="ECO:0000313" key="4">
    <source>
        <dbReference type="Proteomes" id="UP000011688"/>
    </source>
</evidence>
<dbReference type="InterPro" id="IPR013332">
    <property type="entry name" value="KPR_N"/>
</dbReference>
<dbReference type="AlphaFoldDB" id="L9X3F7"/>
<comment type="caution">
    <text evidence="3">The sequence shown here is derived from an EMBL/GenBank/DDBJ whole genome shotgun (WGS) entry which is preliminary data.</text>
</comment>
<dbReference type="InterPro" id="IPR036291">
    <property type="entry name" value="NAD(P)-bd_dom_sf"/>
</dbReference>
<dbReference type="InterPro" id="IPR000073">
    <property type="entry name" value="AB_hydrolase_1"/>
</dbReference>
<organism evidence="3 4">
    <name type="scientific">Natronococcus amylolyticus DSM 10524</name>
    <dbReference type="NCBI Taxonomy" id="1227497"/>
    <lineage>
        <taxon>Archaea</taxon>
        <taxon>Methanobacteriati</taxon>
        <taxon>Methanobacteriota</taxon>
        <taxon>Stenosarchaea group</taxon>
        <taxon>Halobacteria</taxon>
        <taxon>Halobacteriales</taxon>
        <taxon>Natrialbaceae</taxon>
        <taxon>Natronococcus</taxon>
    </lineage>
</organism>
<reference evidence="3 4" key="1">
    <citation type="journal article" date="2014" name="PLoS Genet.">
        <title>Phylogenetically driven sequencing of extremely halophilic archaea reveals strategies for static and dynamic osmo-response.</title>
        <authorList>
            <person name="Becker E.A."/>
            <person name="Seitzer P.M."/>
            <person name="Tritt A."/>
            <person name="Larsen D."/>
            <person name="Krusor M."/>
            <person name="Yao A.I."/>
            <person name="Wu D."/>
            <person name="Madern D."/>
            <person name="Eisen J.A."/>
            <person name="Darling A.E."/>
            <person name="Facciotti M.T."/>
        </authorList>
    </citation>
    <scope>NUCLEOTIDE SEQUENCE [LARGE SCALE GENOMIC DNA]</scope>
    <source>
        <strain evidence="3 4">DSM 10524</strain>
    </source>
</reference>